<keyword evidence="13 15" id="KW-1208">Phospholipid metabolism</keyword>
<dbReference type="InterPro" id="IPR036291">
    <property type="entry name" value="NAD(P)-bd_dom_sf"/>
</dbReference>
<comment type="similarity">
    <text evidence="16">Belongs to the PlsY family.</text>
</comment>
<dbReference type="PROSITE" id="PS00957">
    <property type="entry name" value="NAD_G3PDH"/>
    <property type="match status" value="1"/>
</dbReference>
<keyword evidence="21" id="KW-0012">Acyltransferase</keyword>
<feature type="transmembrane region" description="Helical" evidence="16">
    <location>
        <begin position="6"/>
        <end position="29"/>
    </location>
</feature>
<comment type="subcellular location">
    <subcellularLocation>
        <location evidence="16">Cell membrane</location>
        <topology evidence="16">Multi-pass membrane protein</topology>
    </subcellularLocation>
    <subcellularLocation>
        <location evidence="15">Cytoplasm</location>
    </subcellularLocation>
</comment>
<dbReference type="EC" id="1.1.1.94" evidence="15"/>
<dbReference type="NCBIfam" id="NF000940">
    <property type="entry name" value="PRK00094.1-2"/>
    <property type="match status" value="1"/>
</dbReference>
<dbReference type="EC" id="2.3.1.275" evidence="16"/>
<dbReference type="UniPathway" id="UPA00940"/>
<feature type="transmembrane region" description="Helical" evidence="16">
    <location>
        <begin position="110"/>
        <end position="135"/>
    </location>
</feature>
<feature type="binding site" evidence="15">
    <location>
        <position position="446"/>
    </location>
    <ligand>
        <name>sn-glycerol 3-phosphate</name>
        <dbReference type="ChEBI" id="CHEBI:57597"/>
    </ligand>
</feature>
<comment type="catalytic activity">
    <reaction evidence="15">
        <text>sn-glycerol 3-phosphate + NAD(+) = dihydroxyacetone phosphate + NADH + H(+)</text>
        <dbReference type="Rhea" id="RHEA:11092"/>
        <dbReference type="ChEBI" id="CHEBI:15378"/>
        <dbReference type="ChEBI" id="CHEBI:57540"/>
        <dbReference type="ChEBI" id="CHEBI:57597"/>
        <dbReference type="ChEBI" id="CHEBI:57642"/>
        <dbReference type="ChEBI" id="CHEBI:57945"/>
        <dbReference type="EC" id="1.1.1.94"/>
    </reaction>
</comment>
<feature type="binding site" evidence="15">
    <location>
        <position position="324"/>
    </location>
    <ligand>
        <name>NADPH</name>
        <dbReference type="ChEBI" id="CHEBI:57783"/>
    </ligand>
</feature>
<feature type="binding site" evidence="15">
    <location>
        <position position="419"/>
    </location>
    <ligand>
        <name>sn-glycerol 3-phosphate</name>
        <dbReference type="ChEBI" id="CHEBI:57597"/>
    </ligand>
</feature>
<comment type="pathway">
    <text evidence="15">Membrane lipid metabolism; glycerophospholipid metabolism.</text>
</comment>
<evidence type="ECO:0000256" key="12">
    <source>
        <dbReference type="ARBA" id="ARBA00023209"/>
    </source>
</evidence>
<dbReference type="GO" id="GO:0005886">
    <property type="term" value="C:plasma membrane"/>
    <property type="evidence" value="ECO:0007669"/>
    <property type="project" value="UniProtKB-SubCell"/>
</dbReference>
<dbReference type="InterPro" id="IPR011128">
    <property type="entry name" value="G3P_DH_NAD-dep_N"/>
</dbReference>
<dbReference type="EMBL" id="CP027228">
    <property type="protein sequence ID" value="AVM47889.1"/>
    <property type="molecule type" value="Genomic_DNA"/>
</dbReference>
<evidence type="ECO:0000256" key="9">
    <source>
        <dbReference type="ARBA" id="ARBA00023027"/>
    </source>
</evidence>
<dbReference type="GO" id="GO:0005829">
    <property type="term" value="C:cytosol"/>
    <property type="evidence" value="ECO:0007669"/>
    <property type="project" value="TreeGrafter"/>
</dbReference>
<keyword evidence="2 16" id="KW-1003">Cell membrane</keyword>
<evidence type="ECO:0000256" key="13">
    <source>
        <dbReference type="ARBA" id="ARBA00023264"/>
    </source>
</evidence>
<keyword evidence="6 15" id="KW-0521">NADP</keyword>
<feature type="binding site" evidence="15">
    <location>
        <position position="591"/>
    </location>
    <ligand>
        <name>NADPH</name>
        <dbReference type="ChEBI" id="CHEBI:57783"/>
    </ligand>
</feature>
<comment type="caution">
    <text evidence="15">Lacks conserved residue(s) required for the propagation of feature annotation.</text>
</comment>
<dbReference type="SMART" id="SM01207">
    <property type="entry name" value="G3P_acyltransf"/>
    <property type="match status" value="1"/>
</dbReference>
<feature type="domain" description="Glycerol-3-phosphate dehydrogenase NAD-dependent N-terminal" evidence="19">
    <location>
        <begin position="317"/>
        <end position="470"/>
    </location>
</feature>
<feature type="binding site" evidence="15">
    <location>
        <position position="325"/>
    </location>
    <ligand>
        <name>NADPH</name>
        <dbReference type="ChEBI" id="CHEBI:57783"/>
    </ligand>
</feature>
<evidence type="ECO:0000259" key="19">
    <source>
        <dbReference type="Pfam" id="PF01210"/>
    </source>
</evidence>
<feature type="binding site" evidence="15">
    <location>
        <position position="450"/>
    </location>
    <ligand>
        <name>NADPH</name>
        <dbReference type="ChEBI" id="CHEBI:57783"/>
    </ligand>
</feature>
<feature type="binding site" evidence="15">
    <location>
        <position position="554"/>
    </location>
    <ligand>
        <name>sn-glycerol 3-phosphate</name>
        <dbReference type="ChEBI" id="CHEBI:57597"/>
    </ligand>
</feature>
<feature type="active site" description="Proton acceptor" evidence="15">
    <location>
        <position position="501"/>
    </location>
</feature>
<evidence type="ECO:0000256" key="8">
    <source>
        <dbReference type="ARBA" id="ARBA00023002"/>
    </source>
</evidence>
<dbReference type="InterPro" id="IPR008927">
    <property type="entry name" value="6-PGluconate_DH-like_C_sf"/>
</dbReference>
<gene>
    <name evidence="16 21" type="primary">plsY</name>
    <name evidence="15" type="synonym">gpsA</name>
    <name evidence="21" type="ORF">C5Q96_03160</name>
</gene>
<keyword evidence="5 16" id="KW-0812">Transmembrane</keyword>
<dbReference type="Pfam" id="PF01210">
    <property type="entry name" value="NAD_Gly3P_dh_N"/>
    <property type="match status" value="1"/>
</dbReference>
<comment type="catalytic activity">
    <reaction evidence="16">
        <text>an acyl phosphate + sn-glycerol 3-phosphate = a 1-acyl-sn-glycero-3-phosphate + phosphate</text>
        <dbReference type="Rhea" id="RHEA:34075"/>
        <dbReference type="ChEBI" id="CHEBI:43474"/>
        <dbReference type="ChEBI" id="CHEBI:57597"/>
        <dbReference type="ChEBI" id="CHEBI:57970"/>
        <dbReference type="ChEBI" id="CHEBI:59918"/>
        <dbReference type="EC" id="2.3.1.275"/>
    </reaction>
</comment>
<evidence type="ECO:0000256" key="6">
    <source>
        <dbReference type="ARBA" id="ARBA00022857"/>
    </source>
</evidence>
<keyword evidence="15" id="KW-0547">Nucleotide-binding</keyword>
<dbReference type="NCBIfam" id="TIGR00023">
    <property type="entry name" value="glycerol-3-phosphate 1-O-acyltransferase PlsY"/>
    <property type="match status" value="1"/>
</dbReference>
<feature type="binding site" evidence="15">
    <location>
        <position position="501"/>
    </location>
    <ligand>
        <name>sn-glycerol 3-phosphate</name>
        <dbReference type="ChEBI" id="CHEBI:57597"/>
    </ligand>
</feature>
<keyword evidence="22" id="KW-1185">Reference proteome</keyword>
<keyword evidence="10 15" id="KW-0443">Lipid metabolism</keyword>
<dbReference type="GO" id="GO:0141152">
    <property type="term" value="F:glycerol-3-phosphate dehydrogenase (NAD+) activity"/>
    <property type="evidence" value="ECO:0007669"/>
    <property type="project" value="RHEA"/>
</dbReference>
<dbReference type="OrthoDB" id="9812273at2"/>
<comment type="function">
    <text evidence="16">Catalyzes the transfer of an acyl group from acyl-phosphate (acyl-PO(4)) to glycerol-3-phosphate (G3P) to form lysophosphatidic acid (LPA). This enzyme utilizes acyl-phosphate as fatty acyl donor, but not acyl-CoA or acyl-ACP.</text>
</comment>
<dbReference type="InterPro" id="IPR006168">
    <property type="entry name" value="G3P_DH_NAD-dep"/>
</dbReference>
<evidence type="ECO:0000256" key="2">
    <source>
        <dbReference type="ARBA" id="ARBA00022475"/>
    </source>
</evidence>
<dbReference type="FunFam" id="3.40.50.720:FF:000019">
    <property type="entry name" value="Glycerol-3-phosphate dehydrogenase [NAD(P)+]"/>
    <property type="match status" value="1"/>
</dbReference>
<feature type="binding site" evidence="15">
    <location>
        <position position="564"/>
    </location>
    <ligand>
        <name>sn-glycerol 3-phosphate</name>
        <dbReference type="ChEBI" id="CHEBI:57597"/>
    </ligand>
</feature>
<evidence type="ECO:0000256" key="4">
    <source>
        <dbReference type="ARBA" id="ARBA00022679"/>
    </source>
</evidence>
<keyword evidence="4 16" id="KW-0808">Transferase</keyword>
<dbReference type="SUPFAM" id="SSF48179">
    <property type="entry name" value="6-phosphogluconate dehydrogenase C-terminal domain-like"/>
    <property type="match status" value="1"/>
</dbReference>
<dbReference type="NCBIfam" id="NF000942">
    <property type="entry name" value="PRK00094.1-4"/>
    <property type="match status" value="1"/>
</dbReference>
<dbReference type="Gene3D" id="3.40.50.720">
    <property type="entry name" value="NAD(P)-binding Rossmann-like Domain"/>
    <property type="match status" value="1"/>
</dbReference>
<evidence type="ECO:0000259" key="20">
    <source>
        <dbReference type="Pfam" id="PF07479"/>
    </source>
</evidence>
<evidence type="ECO:0000256" key="18">
    <source>
        <dbReference type="SAM" id="MobiDB-lite"/>
    </source>
</evidence>
<comment type="catalytic activity">
    <reaction evidence="14">
        <text>sn-glycerol 3-phosphate + NADP(+) = dihydroxyacetone phosphate + NADPH + H(+)</text>
        <dbReference type="Rhea" id="RHEA:11096"/>
        <dbReference type="ChEBI" id="CHEBI:15378"/>
        <dbReference type="ChEBI" id="CHEBI:57597"/>
        <dbReference type="ChEBI" id="CHEBI:57642"/>
        <dbReference type="ChEBI" id="CHEBI:57783"/>
        <dbReference type="ChEBI" id="CHEBI:58349"/>
        <dbReference type="EC" id="1.1.1.94"/>
    </reaction>
    <physiologicalReaction direction="right-to-left" evidence="14">
        <dbReference type="Rhea" id="RHEA:11098"/>
    </physiologicalReaction>
</comment>
<dbReference type="SUPFAM" id="SSF51735">
    <property type="entry name" value="NAD(P)-binding Rossmann-fold domains"/>
    <property type="match status" value="1"/>
</dbReference>
<feature type="binding site" evidence="15">
    <location>
        <position position="419"/>
    </location>
    <ligand>
        <name>NADPH</name>
        <dbReference type="ChEBI" id="CHEBI:57783"/>
    </ligand>
</feature>
<dbReference type="PANTHER" id="PTHR11728:SF1">
    <property type="entry name" value="GLYCEROL-3-PHOSPHATE DEHYDROGENASE [NAD(+)] 2, CHLOROPLASTIC"/>
    <property type="match status" value="1"/>
</dbReference>
<dbReference type="InterPro" id="IPR003811">
    <property type="entry name" value="G3P_acylTferase_PlsY"/>
</dbReference>
<evidence type="ECO:0000256" key="1">
    <source>
        <dbReference type="ARBA" id="ARBA00011009"/>
    </source>
</evidence>
<dbReference type="HAMAP" id="MF_00394">
    <property type="entry name" value="NAD_Glyc3P_dehydrog"/>
    <property type="match status" value="1"/>
</dbReference>
<feature type="region of interest" description="Disordered" evidence="18">
    <location>
        <begin position="234"/>
        <end position="266"/>
    </location>
</feature>
<keyword evidence="12 15" id="KW-0594">Phospholipid biosynthesis</keyword>
<feature type="binding site" evidence="15">
    <location>
        <position position="345"/>
    </location>
    <ligand>
        <name>NADPH</name>
        <dbReference type="ChEBI" id="CHEBI:57783"/>
    </ligand>
</feature>
<dbReference type="GO" id="GO:0141153">
    <property type="term" value="F:glycerol-3-phosphate dehydrogenase (NADP+) activity"/>
    <property type="evidence" value="ECO:0007669"/>
    <property type="project" value="RHEA"/>
</dbReference>
<accession>A0A2S0L3N5</accession>
<name>A0A2S0L3N5_9FIRM</name>
<keyword evidence="15" id="KW-0963">Cytoplasm</keyword>
<evidence type="ECO:0000256" key="17">
    <source>
        <dbReference type="RuleBase" id="RU000437"/>
    </source>
</evidence>
<dbReference type="GO" id="GO:0043772">
    <property type="term" value="F:acyl-phosphate glycerol-3-phosphate acyltransferase activity"/>
    <property type="evidence" value="ECO:0007669"/>
    <property type="project" value="UniProtKB-UniRule"/>
</dbReference>
<evidence type="ECO:0000256" key="7">
    <source>
        <dbReference type="ARBA" id="ARBA00022989"/>
    </source>
</evidence>
<feature type="domain" description="Glycerol-3-phosphate dehydrogenase NAD-dependent C-terminal" evidence="20">
    <location>
        <begin position="490"/>
        <end position="631"/>
    </location>
</feature>
<dbReference type="AlphaFoldDB" id="A0A2S0L3N5"/>
<dbReference type="GO" id="GO:0046168">
    <property type="term" value="P:glycerol-3-phosphate catabolic process"/>
    <property type="evidence" value="ECO:0007669"/>
    <property type="project" value="InterPro"/>
</dbReference>
<comment type="pathway">
    <text evidence="16">Lipid metabolism; phospholipid metabolism.</text>
</comment>
<keyword evidence="11 16" id="KW-0472">Membrane</keyword>
<keyword evidence="7 16" id="KW-1133">Transmembrane helix</keyword>
<comment type="similarity">
    <text evidence="1 15 17">Belongs to the NAD-dependent glycerol-3-phosphate dehydrogenase family.</text>
</comment>
<comment type="function">
    <text evidence="15">Catalyzes the reduction of the glycolytic intermediate dihydroxyacetone phosphate (DHAP) to sn-glycerol 3-phosphate (G3P), the key precursor for phospholipid synthesis.</text>
</comment>
<comment type="subunit">
    <text evidence="16">Probably interacts with PlsX.</text>
</comment>
<dbReference type="GO" id="GO:0005975">
    <property type="term" value="P:carbohydrate metabolic process"/>
    <property type="evidence" value="ECO:0007669"/>
    <property type="project" value="InterPro"/>
</dbReference>
<dbReference type="RefSeq" id="WP_106056968.1">
    <property type="nucleotide sequence ID" value="NZ_CP027228.1"/>
</dbReference>
<feature type="binding site" evidence="15">
    <location>
        <position position="565"/>
    </location>
    <ligand>
        <name>sn-glycerol 3-phosphate</name>
        <dbReference type="ChEBI" id="CHEBI:57597"/>
    </ligand>
</feature>
<dbReference type="InterPro" id="IPR013328">
    <property type="entry name" value="6PGD_dom2"/>
</dbReference>
<dbReference type="GO" id="GO:0006650">
    <property type="term" value="P:glycerophospholipid metabolic process"/>
    <property type="evidence" value="ECO:0007669"/>
    <property type="project" value="UniProtKB-UniRule"/>
</dbReference>
<keyword evidence="8 15" id="KW-0560">Oxidoreductase</keyword>
<evidence type="ECO:0000256" key="15">
    <source>
        <dbReference type="HAMAP-Rule" id="MF_00394"/>
    </source>
</evidence>
<keyword evidence="9 15" id="KW-0520">NAD</keyword>
<feature type="binding site" evidence="15">
    <location>
        <position position="448"/>
    </location>
    <ligand>
        <name>sn-glycerol 3-phosphate</name>
        <dbReference type="ChEBI" id="CHEBI:57597"/>
    </ligand>
</feature>
<keyword evidence="3 15" id="KW-0444">Lipid biosynthesis</keyword>
<dbReference type="PRINTS" id="PR00077">
    <property type="entry name" value="GPDHDRGNASE"/>
</dbReference>
<dbReference type="PANTHER" id="PTHR11728">
    <property type="entry name" value="GLYCEROL-3-PHOSPHATE DEHYDROGENASE"/>
    <property type="match status" value="1"/>
</dbReference>
<proteinExistence type="inferred from homology"/>
<dbReference type="InterPro" id="IPR006109">
    <property type="entry name" value="G3P_DH_NAD-dep_C"/>
</dbReference>
<sequence length="643" mass="70088">MKYLPLIIMVTFAYLIGNISPATLIGRFYGIDIKKSGSGNAGTTNVLRVLGTKAAICTLLIDVFKGFIAVHIAQGRFNNLGAMLAFAAVVIGHIYPVVFKFKGGKGVATFLGAAMALNWPSMFAAALIAVVVAAASKKMSLGSITAAMIYPFLMLYYYPKALPIAIIMTFIILFTHRGNIKRLMKGEEKELSIGSKIKEKLREQLDESENINKIDTANISDSSGKSAINKKISNASESENSLKHEDNEEQTNVKSDSGTDERANDEKDDMMIIGSDNELVSEATAIEHTKIKVSDKPIDYYKDVDIPHLKTEDKRVVSVIGNGSFGTAIANVIAHNGHRVTIYGRNKEDINNTRESRVNEKYLPGALLYDKIRFTSNIRTAVGKRDIIIFAIPAQQFGAFLEKNAKYIDKNAIIVNLAKGIENKSLKTMSQIAKKFIKNKYVAVSGPSHAEEIVRNYPTTVVAASEDEKAAKEIQNIMMSKTFRVYTTNDIIGVELGGALKNVIALGTGITDGMNFGDNSKAALMTRGIHEISRLGETMGANSETFSGLSGIGDLMVTCSSDLSRNRRCGLLIGGGMTPEEAVAEIKTTVEGIYTVEAASKLAKKLKVDMPITNAIKEVIDGKLNPRDAVEMLMNRDRKQENK</sequence>
<evidence type="ECO:0000256" key="11">
    <source>
        <dbReference type="ARBA" id="ARBA00023136"/>
    </source>
</evidence>
<evidence type="ECO:0000256" key="5">
    <source>
        <dbReference type="ARBA" id="ARBA00022692"/>
    </source>
</evidence>
<dbReference type="Pfam" id="PF07479">
    <property type="entry name" value="NAD_Gly3P_dh_C"/>
    <property type="match status" value="1"/>
</dbReference>
<evidence type="ECO:0000256" key="3">
    <source>
        <dbReference type="ARBA" id="ARBA00022516"/>
    </source>
</evidence>
<feature type="transmembrane region" description="Helical" evidence="16">
    <location>
        <begin position="155"/>
        <end position="175"/>
    </location>
</feature>
<evidence type="ECO:0000256" key="10">
    <source>
        <dbReference type="ARBA" id="ARBA00023098"/>
    </source>
</evidence>
<evidence type="ECO:0000256" key="16">
    <source>
        <dbReference type="HAMAP-Rule" id="MF_01043"/>
    </source>
</evidence>
<evidence type="ECO:0000313" key="21">
    <source>
        <dbReference type="EMBL" id="AVM47889.1"/>
    </source>
</evidence>
<feature type="binding site" evidence="15">
    <location>
        <position position="565"/>
    </location>
    <ligand>
        <name>NADPH</name>
        <dbReference type="ChEBI" id="CHEBI:57783"/>
    </ligand>
</feature>
<feature type="transmembrane region" description="Helical" evidence="16">
    <location>
        <begin position="80"/>
        <end position="98"/>
    </location>
</feature>
<dbReference type="Gene3D" id="1.10.1040.10">
    <property type="entry name" value="N-(1-d-carboxylethyl)-l-norvaline Dehydrogenase, domain 2"/>
    <property type="match status" value="1"/>
</dbReference>
<dbReference type="GeneID" id="78391255"/>
<reference evidence="22" key="1">
    <citation type="submission" date="2018-02" db="EMBL/GenBank/DDBJ databases">
        <authorList>
            <person name="Holder M.E."/>
            <person name="Ajami N.J."/>
            <person name="Petrosino J.F."/>
        </authorList>
    </citation>
    <scope>NUCLEOTIDE SEQUENCE [LARGE SCALE GENOMIC DNA]</scope>
    <source>
        <strain evidence="22">CCUG 47132</strain>
    </source>
</reference>
<dbReference type="GO" id="GO:0008654">
    <property type="term" value="P:phospholipid biosynthetic process"/>
    <property type="evidence" value="ECO:0007669"/>
    <property type="project" value="UniProtKB-UniRule"/>
</dbReference>
<dbReference type="KEGG" id="mdv:C5Q96_03160"/>
<feature type="binding site" evidence="15">
    <location>
        <position position="362"/>
    </location>
    <ligand>
        <name>NADPH</name>
        <dbReference type="ChEBI" id="CHEBI:57783"/>
    </ligand>
</feature>
<evidence type="ECO:0000256" key="14">
    <source>
        <dbReference type="ARBA" id="ARBA00052716"/>
    </source>
</evidence>
<organism evidence="21 22">
    <name type="scientific">Mogibacterium diversum</name>
    <dbReference type="NCBI Taxonomy" id="114527"/>
    <lineage>
        <taxon>Bacteria</taxon>
        <taxon>Bacillati</taxon>
        <taxon>Bacillota</taxon>
        <taxon>Clostridia</taxon>
        <taxon>Peptostreptococcales</taxon>
        <taxon>Anaerovoracaceae</taxon>
        <taxon>Mogibacterium</taxon>
    </lineage>
</organism>
<dbReference type="GO" id="GO:0046167">
    <property type="term" value="P:glycerol-3-phosphate biosynthetic process"/>
    <property type="evidence" value="ECO:0007669"/>
    <property type="project" value="UniProtKB-UniRule"/>
</dbReference>
<dbReference type="HAMAP" id="MF_01043">
    <property type="entry name" value="PlsY"/>
    <property type="match status" value="1"/>
</dbReference>
<dbReference type="UniPathway" id="UPA00085"/>
<protein>
    <recommendedName>
        <fullName evidence="15 16">Multifunctional fusion protein</fullName>
    </recommendedName>
    <domain>
        <recommendedName>
            <fullName evidence="16">Glycerol-3-phosphate acyltransferase</fullName>
        </recommendedName>
        <alternativeName>
            <fullName evidence="16">Acyl-PO4 G3P acyltransferase</fullName>
        </alternativeName>
        <alternativeName>
            <fullName evidence="16">Acyl-phosphate--glycerol-3-phosphate acyltransferase</fullName>
        </alternativeName>
        <alternativeName>
            <fullName evidence="16">G3P acyltransferase</fullName>
        </alternativeName>
        <alternativeName>
            <fullName evidence="16">Lysophosphatidic acid synthase</fullName>
            <shortName evidence="16">GPAT</shortName>
            <shortName evidence="16">LPA synthase</shortName>
            <ecNumber evidence="16">2.3.1.275</ecNumber>
        </alternativeName>
    </domain>
    <domain>
        <recommendedName>
            <fullName evidence="15">Glycerol-3-phosphate dehydrogenase [NAD(P)+]</fullName>
            <ecNumber evidence="15">1.1.1.94</ecNumber>
        </recommendedName>
        <alternativeName>
            <fullName evidence="15">NAD(P)(+)-dependent glycerol-3-phosphate dehydrogenase</fullName>
        </alternativeName>
        <alternativeName>
            <fullName evidence="15">NAD(P)H-dependent dihydroxyacetone-phosphate reductase</fullName>
        </alternativeName>
    </domain>
</protein>
<evidence type="ECO:0000313" key="22">
    <source>
        <dbReference type="Proteomes" id="UP000237883"/>
    </source>
</evidence>
<dbReference type="Pfam" id="PF02660">
    <property type="entry name" value="G3P_acyltransf"/>
    <property type="match status" value="1"/>
</dbReference>
<dbReference type="GO" id="GO:0051287">
    <property type="term" value="F:NAD binding"/>
    <property type="evidence" value="ECO:0007669"/>
    <property type="project" value="InterPro"/>
</dbReference>
<dbReference type="FunFam" id="1.10.1040.10:FF:000001">
    <property type="entry name" value="Glycerol-3-phosphate dehydrogenase [NAD(P)+]"/>
    <property type="match status" value="1"/>
</dbReference>
<feature type="binding site" evidence="15">
    <location>
        <position position="566"/>
    </location>
    <ligand>
        <name>sn-glycerol 3-phosphate</name>
        <dbReference type="ChEBI" id="CHEBI:57597"/>
    </ligand>
</feature>
<dbReference type="Proteomes" id="UP000237883">
    <property type="component" value="Chromosome"/>
</dbReference>